<evidence type="ECO:0000313" key="2">
    <source>
        <dbReference type="Proteomes" id="UP000237105"/>
    </source>
</evidence>
<dbReference type="OrthoDB" id="10432721at2759"/>
<comment type="caution">
    <text evidence="1">The sequence shown here is derived from an EMBL/GenBank/DDBJ whole genome shotgun (WGS) entry which is preliminary data.</text>
</comment>
<evidence type="ECO:0000313" key="1">
    <source>
        <dbReference type="EMBL" id="PON34730.1"/>
    </source>
</evidence>
<dbReference type="Proteomes" id="UP000237105">
    <property type="component" value="Unassembled WGS sequence"/>
</dbReference>
<sequence>MFWEIISTKYCFDSASSLPSFRVNSALKHSFKSIATRLMAGLLVEVFETQAIDISIVFQTIFVFIKRLSNLGSRIFSISPLASFELTQRIIWLFSSAFVNTGRAVINSNKTTPKLKTSLFSFSQF</sequence>
<proteinExistence type="predicted"/>
<name>A0A2P5ADX1_PARAD</name>
<keyword evidence="2" id="KW-1185">Reference proteome</keyword>
<protein>
    <submittedName>
        <fullName evidence="1">Uncharacterized protein</fullName>
    </submittedName>
</protein>
<reference evidence="2" key="1">
    <citation type="submission" date="2016-06" db="EMBL/GenBank/DDBJ databases">
        <title>Parallel loss of symbiosis genes in relatives of nitrogen-fixing non-legume Parasponia.</title>
        <authorList>
            <person name="Van Velzen R."/>
            <person name="Holmer R."/>
            <person name="Bu F."/>
            <person name="Rutten L."/>
            <person name="Van Zeijl A."/>
            <person name="Liu W."/>
            <person name="Santuari L."/>
            <person name="Cao Q."/>
            <person name="Sharma T."/>
            <person name="Shen D."/>
            <person name="Roswanjaya Y."/>
            <person name="Wardhani T."/>
            <person name="Kalhor M.S."/>
            <person name="Jansen J."/>
            <person name="Van den Hoogen J."/>
            <person name="Gungor B."/>
            <person name="Hartog M."/>
            <person name="Hontelez J."/>
            <person name="Verver J."/>
            <person name="Yang W.-C."/>
            <person name="Schijlen E."/>
            <person name="Repin R."/>
            <person name="Schilthuizen M."/>
            <person name="Schranz E."/>
            <person name="Heidstra R."/>
            <person name="Miyata K."/>
            <person name="Fedorova E."/>
            <person name="Kohlen W."/>
            <person name="Bisseling T."/>
            <person name="Smit S."/>
            <person name="Geurts R."/>
        </authorList>
    </citation>
    <scope>NUCLEOTIDE SEQUENCE [LARGE SCALE GENOMIC DNA]</scope>
    <source>
        <strain evidence="2">cv. WU1-14</strain>
    </source>
</reference>
<gene>
    <name evidence="1" type="ORF">PanWU01x14_341980</name>
</gene>
<feature type="non-terminal residue" evidence="1">
    <location>
        <position position="125"/>
    </location>
</feature>
<accession>A0A2P5ADX1</accession>
<organism evidence="1 2">
    <name type="scientific">Parasponia andersonii</name>
    <name type="common">Sponia andersonii</name>
    <dbReference type="NCBI Taxonomy" id="3476"/>
    <lineage>
        <taxon>Eukaryota</taxon>
        <taxon>Viridiplantae</taxon>
        <taxon>Streptophyta</taxon>
        <taxon>Embryophyta</taxon>
        <taxon>Tracheophyta</taxon>
        <taxon>Spermatophyta</taxon>
        <taxon>Magnoliopsida</taxon>
        <taxon>eudicotyledons</taxon>
        <taxon>Gunneridae</taxon>
        <taxon>Pentapetalae</taxon>
        <taxon>rosids</taxon>
        <taxon>fabids</taxon>
        <taxon>Rosales</taxon>
        <taxon>Cannabaceae</taxon>
        <taxon>Parasponia</taxon>
    </lineage>
</organism>
<dbReference type="EMBL" id="JXTB01000645">
    <property type="protein sequence ID" value="PON34730.1"/>
    <property type="molecule type" value="Genomic_DNA"/>
</dbReference>
<dbReference type="AlphaFoldDB" id="A0A2P5ADX1"/>